<accession>A0A540W1J3</accession>
<evidence type="ECO:0000259" key="7">
    <source>
        <dbReference type="Pfam" id="PF26607"/>
    </source>
</evidence>
<dbReference type="Gene3D" id="2.60.40.1180">
    <property type="entry name" value="Golgi alpha-mannosidase II"/>
    <property type="match status" value="1"/>
</dbReference>
<dbReference type="AlphaFoldDB" id="A0A540W1J3"/>
<evidence type="ECO:0000259" key="6">
    <source>
        <dbReference type="Pfam" id="PF17801"/>
    </source>
</evidence>
<gene>
    <name evidence="8" type="ORF">E6W39_11915</name>
</gene>
<dbReference type="Pfam" id="PF26607">
    <property type="entry name" value="DUF8189"/>
    <property type="match status" value="2"/>
</dbReference>
<feature type="signal peptide" evidence="5">
    <location>
        <begin position="1"/>
        <end position="31"/>
    </location>
</feature>
<dbReference type="InterPro" id="IPR002241">
    <property type="entry name" value="Glyco_hydro_27"/>
</dbReference>
<feature type="domain" description="Alpha galactosidase C-terminal" evidence="6">
    <location>
        <begin position="404"/>
        <end position="480"/>
    </location>
</feature>
<dbReference type="PANTHER" id="PTHR11452:SF33">
    <property type="entry name" value="ALPHA-GALACTOSIDASE 2"/>
    <property type="match status" value="1"/>
</dbReference>
<dbReference type="OrthoDB" id="9807519at2"/>
<dbReference type="EMBL" id="VIGB01000003">
    <property type="protein sequence ID" value="TQF02837.1"/>
    <property type="molecule type" value="Genomic_DNA"/>
</dbReference>
<evidence type="ECO:0000256" key="2">
    <source>
        <dbReference type="ARBA" id="ARBA00022729"/>
    </source>
</evidence>
<dbReference type="SUPFAM" id="SSF89372">
    <property type="entry name" value="Fucose-specific lectin"/>
    <property type="match status" value="2"/>
</dbReference>
<dbReference type="InterPro" id="IPR013785">
    <property type="entry name" value="Aldolase_TIM"/>
</dbReference>
<proteinExistence type="inferred from homology"/>
<feature type="chain" id="PRO_5038356381" evidence="5">
    <location>
        <begin position="32"/>
        <end position="785"/>
    </location>
</feature>
<dbReference type="Gene3D" id="2.120.10.70">
    <property type="entry name" value="Fucose-specific lectin"/>
    <property type="match status" value="1"/>
</dbReference>
<keyword evidence="4" id="KW-0326">Glycosidase</keyword>
<dbReference type="GO" id="GO:0005975">
    <property type="term" value="P:carbohydrate metabolic process"/>
    <property type="evidence" value="ECO:0007669"/>
    <property type="project" value="InterPro"/>
</dbReference>
<evidence type="ECO:0000256" key="4">
    <source>
        <dbReference type="ARBA" id="ARBA00023295"/>
    </source>
</evidence>
<evidence type="ECO:0000256" key="1">
    <source>
        <dbReference type="ARBA" id="ARBA00009743"/>
    </source>
</evidence>
<dbReference type="InterPro" id="IPR041233">
    <property type="entry name" value="Melibiase_C"/>
</dbReference>
<dbReference type="SUPFAM" id="SSF51011">
    <property type="entry name" value="Glycosyl hydrolase domain"/>
    <property type="match status" value="1"/>
</dbReference>
<keyword evidence="2 5" id="KW-0732">Signal</keyword>
<dbReference type="CDD" id="cd22954">
    <property type="entry name" value="PLL_lectin"/>
    <property type="match status" value="1"/>
</dbReference>
<keyword evidence="3 8" id="KW-0378">Hydrolase</keyword>
<evidence type="ECO:0000256" key="3">
    <source>
        <dbReference type="ARBA" id="ARBA00022801"/>
    </source>
</evidence>
<dbReference type="InterPro" id="IPR058502">
    <property type="entry name" value="PLL-like_beta-prop"/>
</dbReference>
<dbReference type="InterPro" id="IPR017853">
    <property type="entry name" value="GH"/>
</dbReference>
<dbReference type="InterPro" id="IPR013780">
    <property type="entry name" value="Glyco_hydro_b"/>
</dbReference>
<dbReference type="Gene3D" id="3.20.20.70">
    <property type="entry name" value="Aldolase class I"/>
    <property type="match status" value="1"/>
</dbReference>
<feature type="domain" description="PLL-like beta propeller" evidence="7">
    <location>
        <begin position="505"/>
        <end position="607"/>
    </location>
</feature>
<sequence>MSPHTRTTRTARATLSLAVVAVSLTALSTVATPPAAAMVPPGVIGATTAPMGWNSWYFFNNDYTSQNIADEAAGLAAPNANLPLNGSGDHESMADLGYKNVGMDGGWWTNGSAGRDANGNIVPNTGFLSGYRTKSVTLSNGTTVPSVTLNSMSDLTGYIHSLGLNAGIYTDTGTSGCGGANGSGNHEAADVTTFATWGFDWAKVDHCGGVASAYSSTMADYQAWGSLLAGAKTAGGVSHPMALEICEWGQGDPDNPSVWGASAGRTWRTGRDITLANGYGTPSNGGSSWINFDNVQNNFLLNDHPSNEATGQYNDPDYLLVGPGFGANPTTGQQQSSGGTLYGLTPDEQQSYFGMWAIQGAPLVLSTDVANLTPAIAGIIGNPAVIGVDQDSANHQAQKVLTNGAVQVWSKQLATSGSRAVLLLNTGTSATTYSFTTQGLDLLGSPSVQNLYSGAGLGTLSQSGSLSFTLAAHQSVMLKLTGGTEQKPETVLAAGASGLNQKSWNGSSWSAWQSLSLGVAGSTGPGSIQGDPAVVSSPSGTDVFVRGGDNALWEDSYTNGAWGAWTSLGGTLSAGPAAASLGQDRIDVFVRGTDGALYQKTYQQVPDSGAANSPNVAWTADWTNLGGPNTTSPGTFTGTPAAVASLNRVDVFVRGNDNALWQKSYVSGTWTDWTSLGGTLTSSPAAASAGPGQLDVFAAQTGGTVGELNWTAGGGWTSNWYNLGSQVIVGAPTAAEVTGRANVYARGTDNSLWQWYRIGAGPSGSWQKLDSTQTLTSSPAASVHI</sequence>
<dbReference type="CDD" id="cd14792">
    <property type="entry name" value="GH27"/>
    <property type="match status" value="1"/>
</dbReference>
<feature type="domain" description="PLL-like beta propeller" evidence="7">
    <location>
        <begin position="613"/>
        <end position="781"/>
    </location>
</feature>
<dbReference type="Pfam" id="PF17801">
    <property type="entry name" value="Melibiase_C"/>
    <property type="match status" value="1"/>
</dbReference>
<dbReference type="SUPFAM" id="SSF51445">
    <property type="entry name" value="(Trans)glycosidases"/>
    <property type="match status" value="1"/>
</dbReference>
<comment type="similarity">
    <text evidence="1">Belongs to the glycosyl hydrolase 27 family.</text>
</comment>
<evidence type="ECO:0000313" key="9">
    <source>
        <dbReference type="Proteomes" id="UP000319103"/>
    </source>
</evidence>
<keyword evidence="9" id="KW-1185">Reference proteome</keyword>
<reference evidence="8 9" key="1">
    <citation type="submission" date="2019-06" db="EMBL/GenBank/DDBJ databases">
        <title>Description of Kitasatospora acidophila sp. nov. isolated from pine grove soil, and reclassification of Streptomyces novaecaesareae to Kitasatospora novaeceasareae comb. nov.</title>
        <authorList>
            <person name="Kim M.J."/>
        </authorList>
    </citation>
    <scope>NUCLEOTIDE SEQUENCE [LARGE SCALE GENOMIC DNA]</scope>
    <source>
        <strain evidence="8 9">MMS16-CNU292</strain>
    </source>
</reference>
<comment type="caution">
    <text evidence="8">The sequence shown here is derived from an EMBL/GenBank/DDBJ whole genome shotgun (WGS) entry which is preliminary data.</text>
</comment>
<name>A0A540W1J3_9ACTN</name>
<organism evidence="8 9">
    <name type="scientific">Kitasatospora acidiphila</name>
    <dbReference type="NCBI Taxonomy" id="2567942"/>
    <lineage>
        <taxon>Bacteria</taxon>
        <taxon>Bacillati</taxon>
        <taxon>Actinomycetota</taxon>
        <taxon>Actinomycetes</taxon>
        <taxon>Kitasatosporales</taxon>
        <taxon>Streptomycetaceae</taxon>
        <taxon>Kitasatospora</taxon>
    </lineage>
</organism>
<dbReference type="GO" id="GO:0004553">
    <property type="term" value="F:hydrolase activity, hydrolyzing O-glycosyl compounds"/>
    <property type="evidence" value="ECO:0007669"/>
    <property type="project" value="InterPro"/>
</dbReference>
<evidence type="ECO:0000256" key="5">
    <source>
        <dbReference type="SAM" id="SignalP"/>
    </source>
</evidence>
<dbReference type="PANTHER" id="PTHR11452">
    <property type="entry name" value="ALPHA-GALACTOSIDASE/ALPHA-N-ACETYLGALACTOSAMINIDASE"/>
    <property type="match status" value="1"/>
</dbReference>
<evidence type="ECO:0000313" key="8">
    <source>
        <dbReference type="EMBL" id="TQF02837.1"/>
    </source>
</evidence>
<dbReference type="Proteomes" id="UP000319103">
    <property type="component" value="Unassembled WGS sequence"/>
</dbReference>
<protein>
    <submittedName>
        <fullName evidence="8">Glycoside hydrolase family 27 protein</fullName>
    </submittedName>
</protein>
<dbReference type="Pfam" id="PF16499">
    <property type="entry name" value="Melibiase_2"/>
    <property type="match status" value="1"/>
</dbReference>